<keyword evidence="10 14" id="KW-0472">Membrane</keyword>
<evidence type="ECO:0000256" key="3">
    <source>
        <dbReference type="ARBA" id="ARBA00010663"/>
    </source>
</evidence>
<evidence type="ECO:0000256" key="13">
    <source>
        <dbReference type="RuleBase" id="RU000688"/>
    </source>
</evidence>
<feature type="transmembrane region" description="Helical" evidence="14">
    <location>
        <begin position="98"/>
        <end position="120"/>
    </location>
</feature>
<reference evidence="16 17" key="1">
    <citation type="journal article" date="2019" name="Mol. Ecol. Resour.">
        <title>Improving Illumina assemblies with Hi-C and long reads: an example with the North African dromedary.</title>
        <authorList>
            <person name="Elbers J.P."/>
            <person name="Rogers M.F."/>
            <person name="Perelman P.L."/>
            <person name="Proskuryakova A.A."/>
            <person name="Serdyukova N.A."/>
            <person name="Johnson W.E."/>
            <person name="Horin P."/>
            <person name="Corander J."/>
            <person name="Murphy D."/>
            <person name="Burger P.A."/>
        </authorList>
    </citation>
    <scope>NUCLEOTIDE SEQUENCE [LARGE SCALE GENOMIC DNA]</scope>
    <source>
        <strain evidence="16">Drom800</strain>
        <tissue evidence="16">Blood</tissue>
    </source>
</reference>
<accession>A0A5N4EDF5</accession>
<evidence type="ECO:0000259" key="15">
    <source>
        <dbReference type="PROSITE" id="PS50262"/>
    </source>
</evidence>
<feature type="transmembrane region" description="Helical" evidence="14">
    <location>
        <begin position="58"/>
        <end position="78"/>
    </location>
</feature>
<dbReference type="PROSITE" id="PS50262">
    <property type="entry name" value="G_PROTEIN_RECEP_F1_2"/>
    <property type="match status" value="1"/>
</dbReference>
<dbReference type="PRINTS" id="PR00245">
    <property type="entry name" value="OLFACTORYR"/>
</dbReference>
<feature type="transmembrane region" description="Helical" evidence="14">
    <location>
        <begin position="140"/>
        <end position="158"/>
    </location>
</feature>
<keyword evidence="17" id="KW-1185">Reference proteome</keyword>
<evidence type="ECO:0000256" key="8">
    <source>
        <dbReference type="ARBA" id="ARBA00022989"/>
    </source>
</evidence>
<dbReference type="FunFam" id="1.20.1070.10:FF:000008">
    <property type="entry name" value="Olfactory receptor"/>
    <property type="match status" value="1"/>
</dbReference>
<evidence type="ECO:0000256" key="1">
    <source>
        <dbReference type="ARBA" id="ARBA00003929"/>
    </source>
</evidence>
<keyword evidence="5 14" id="KW-0716">Sensory transduction</keyword>
<dbReference type="FunFam" id="1.10.1220.70:FF:000001">
    <property type="entry name" value="Olfactory receptor"/>
    <property type="match status" value="1"/>
</dbReference>
<evidence type="ECO:0000256" key="14">
    <source>
        <dbReference type="RuleBase" id="RU363047"/>
    </source>
</evidence>
<dbReference type="PROSITE" id="PS00237">
    <property type="entry name" value="G_PROTEIN_RECEP_F1_1"/>
    <property type="match status" value="1"/>
</dbReference>
<keyword evidence="12 13" id="KW-0807">Transducer</keyword>
<name>A0A5N4EDF5_CAMDR</name>
<dbReference type="InterPro" id="IPR000725">
    <property type="entry name" value="Olfact_rcpt"/>
</dbReference>
<dbReference type="GO" id="GO:0005886">
    <property type="term" value="C:plasma membrane"/>
    <property type="evidence" value="ECO:0007669"/>
    <property type="project" value="UniProtKB-SubCell"/>
</dbReference>
<comment type="similarity">
    <text evidence="3 13">Belongs to the G-protein coupled receptor 1 family.</text>
</comment>
<comment type="caution">
    <text evidence="16">The sequence shown here is derived from an EMBL/GenBank/DDBJ whole genome shotgun (WGS) entry which is preliminary data.</text>
</comment>
<comment type="subcellular location">
    <subcellularLocation>
        <location evidence="2 14">Cell membrane</location>
        <topology evidence="2 14">Multi-pass membrane protein</topology>
    </subcellularLocation>
</comment>
<keyword evidence="4 14" id="KW-1003">Cell membrane</keyword>
<evidence type="ECO:0000256" key="7">
    <source>
        <dbReference type="ARBA" id="ARBA00022725"/>
    </source>
</evidence>
<keyword evidence="11 13" id="KW-0675">Receptor</keyword>
<sequence length="343" mass="37547">METGNETLSTDFILLGLFPGMRHTGLLVSIVLLVCTIAITGNTNLIFLIWADPRLHTSMYFLLSQLSLADLAFISSIVPKMVTNFFSGRRKISPTGCGAQVFFTLALGIAECLLLTFMAYDRYVAICHPLKYSIIISRQVTHLMSVGSWVGGALASLVHTSYALHFPLCGPRERHHFFCEVKAILKPSCKDTSAYEKGVVMTSTAVVLLPIGLILTSYTLIFLQVLQMNSPEGRNKALATCSSHLTVVTFDYGPATLIYMRPGSSHTPISNQALFMFDTILTPMLNPLIYSLRNREVGGSMRKKAVLIATSRVGKAMLSILTLHRLPTPSPEASSTALLAELQ</sequence>
<dbReference type="EMBL" id="JWIN03000003">
    <property type="protein sequence ID" value="KAB1281056.1"/>
    <property type="molecule type" value="Genomic_DNA"/>
</dbReference>
<evidence type="ECO:0000256" key="2">
    <source>
        <dbReference type="ARBA" id="ARBA00004651"/>
    </source>
</evidence>
<proteinExistence type="inferred from homology"/>
<dbReference type="GO" id="GO:0004984">
    <property type="term" value="F:olfactory receptor activity"/>
    <property type="evidence" value="ECO:0007669"/>
    <property type="project" value="InterPro"/>
</dbReference>
<feature type="transmembrane region" description="Helical" evidence="14">
    <location>
        <begin position="205"/>
        <end position="226"/>
    </location>
</feature>
<evidence type="ECO:0000313" key="16">
    <source>
        <dbReference type="EMBL" id="KAB1281056.1"/>
    </source>
</evidence>
<organism evidence="16 17">
    <name type="scientific">Camelus dromedarius</name>
    <name type="common">Dromedary</name>
    <name type="synonym">Arabian camel</name>
    <dbReference type="NCBI Taxonomy" id="9838"/>
    <lineage>
        <taxon>Eukaryota</taxon>
        <taxon>Metazoa</taxon>
        <taxon>Chordata</taxon>
        <taxon>Craniata</taxon>
        <taxon>Vertebrata</taxon>
        <taxon>Euteleostomi</taxon>
        <taxon>Mammalia</taxon>
        <taxon>Eutheria</taxon>
        <taxon>Laurasiatheria</taxon>
        <taxon>Artiodactyla</taxon>
        <taxon>Tylopoda</taxon>
        <taxon>Camelidae</taxon>
        <taxon>Camelus</taxon>
    </lineage>
</organism>
<dbReference type="Gene3D" id="1.20.1070.10">
    <property type="entry name" value="Rhodopsin 7-helix transmembrane proteins"/>
    <property type="match status" value="1"/>
</dbReference>
<protein>
    <recommendedName>
        <fullName evidence="14">Olfactory receptor</fullName>
    </recommendedName>
</protein>
<dbReference type="AlphaFoldDB" id="A0A5N4EDF5"/>
<comment type="function">
    <text evidence="1">Putative odorant or sperm cell receptor.</text>
</comment>
<evidence type="ECO:0000256" key="12">
    <source>
        <dbReference type="ARBA" id="ARBA00023224"/>
    </source>
</evidence>
<dbReference type="CDD" id="cd15421">
    <property type="entry name" value="7tmA_OR2T-like"/>
    <property type="match status" value="1"/>
</dbReference>
<dbReference type="PANTHER" id="PTHR26453">
    <property type="entry name" value="OLFACTORY RECEPTOR"/>
    <property type="match status" value="1"/>
</dbReference>
<dbReference type="Proteomes" id="UP000299084">
    <property type="component" value="Unassembled WGS sequence"/>
</dbReference>
<dbReference type="GO" id="GO:0004930">
    <property type="term" value="F:G protein-coupled receptor activity"/>
    <property type="evidence" value="ECO:0007669"/>
    <property type="project" value="UniProtKB-KW"/>
</dbReference>
<dbReference type="PRINTS" id="PR00237">
    <property type="entry name" value="GPCRRHODOPSN"/>
</dbReference>
<evidence type="ECO:0000256" key="4">
    <source>
        <dbReference type="ARBA" id="ARBA00022475"/>
    </source>
</evidence>
<dbReference type="InterPro" id="IPR017452">
    <property type="entry name" value="GPCR_Rhodpsn_7TM"/>
</dbReference>
<feature type="domain" description="G-protein coupled receptors family 1 profile" evidence="15">
    <location>
        <begin position="41"/>
        <end position="290"/>
    </location>
</feature>
<evidence type="ECO:0000256" key="10">
    <source>
        <dbReference type="ARBA" id="ARBA00023136"/>
    </source>
</evidence>
<keyword evidence="9 13" id="KW-0297">G-protein coupled receptor</keyword>
<evidence type="ECO:0000256" key="9">
    <source>
        <dbReference type="ARBA" id="ARBA00023040"/>
    </source>
</evidence>
<dbReference type="InterPro" id="IPR000276">
    <property type="entry name" value="GPCR_Rhodpsn"/>
</dbReference>
<dbReference type="SUPFAM" id="SSF81321">
    <property type="entry name" value="Family A G protein-coupled receptor-like"/>
    <property type="match status" value="1"/>
</dbReference>
<keyword evidence="7 14" id="KW-0552">Olfaction</keyword>
<feature type="transmembrane region" description="Helical" evidence="14">
    <location>
        <begin position="26"/>
        <end position="51"/>
    </location>
</feature>
<evidence type="ECO:0000256" key="11">
    <source>
        <dbReference type="ARBA" id="ARBA00023170"/>
    </source>
</evidence>
<dbReference type="Pfam" id="PF13853">
    <property type="entry name" value="7tm_4"/>
    <property type="match status" value="1"/>
</dbReference>
<evidence type="ECO:0000256" key="6">
    <source>
        <dbReference type="ARBA" id="ARBA00022692"/>
    </source>
</evidence>
<gene>
    <name evidence="16" type="ORF">Cadr_000005108</name>
</gene>
<evidence type="ECO:0000256" key="5">
    <source>
        <dbReference type="ARBA" id="ARBA00022606"/>
    </source>
</evidence>
<keyword evidence="6 13" id="KW-0812">Transmembrane</keyword>
<keyword evidence="8 14" id="KW-1133">Transmembrane helix</keyword>
<evidence type="ECO:0000313" key="17">
    <source>
        <dbReference type="Proteomes" id="UP000299084"/>
    </source>
</evidence>